<evidence type="ECO:0000256" key="6">
    <source>
        <dbReference type="ARBA" id="ARBA00022692"/>
    </source>
</evidence>
<evidence type="ECO:0000256" key="5">
    <source>
        <dbReference type="ARBA" id="ARBA00022679"/>
    </source>
</evidence>
<dbReference type="CDD" id="cd00082">
    <property type="entry name" value="HisKA"/>
    <property type="match status" value="1"/>
</dbReference>
<organism evidence="15 16">
    <name type="scientific">Carnobacterium iners</name>
    <dbReference type="NCBI Taxonomy" id="1073423"/>
    <lineage>
        <taxon>Bacteria</taxon>
        <taxon>Bacillati</taxon>
        <taxon>Bacillota</taxon>
        <taxon>Bacilli</taxon>
        <taxon>Lactobacillales</taxon>
        <taxon>Carnobacteriaceae</taxon>
        <taxon>Carnobacterium</taxon>
    </lineage>
</organism>
<evidence type="ECO:0000259" key="14">
    <source>
        <dbReference type="PROSITE" id="PS50109"/>
    </source>
</evidence>
<dbReference type="PANTHER" id="PTHR45569:SF1">
    <property type="entry name" value="SENSOR PROTEIN KDPD"/>
    <property type="match status" value="1"/>
</dbReference>
<gene>
    <name evidence="15" type="ORF">SAMN04488700_1021</name>
</gene>
<dbReference type="Gene3D" id="3.30.450.40">
    <property type="match status" value="1"/>
</dbReference>
<dbReference type="Gene3D" id="3.40.50.300">
    <property type="entry name" value="P-loop containing nucleotide triphosphate hydrolases"/>
    <property type="match status" value="1"/>
</dbReference>
<evidence type="ECO:0000256" key="9">
    <source>
        <dbReference type="ARBA" id="ARBA00022840"/>
    </source>
</evidence>
<dbReference type="Gene3D" id="1.10.287.130">
    <property type="match status" value="1"/>
</dbReference>
<feature type="transmembrane region" description="Helical" evidence="13">
    <location>
        <begin position="436"/>
        <end position="453"/>
    </location>
</feature>
<keyword evidence="7" id="KW-0547">Nucleotide-binding</keyword>
<dbReference type="PRINTS" id="PR00344">
    <property type="entry name" value="BCTRLSENSOR"/>
</dbReference>
<evidence type="ECO:0000256" key="1">
    <source>
        <dbReference type="ARBA" id="ARBA00000085"/>
    </source>
</evidence>
<dbReference type="SUPFAM" id="SSF52402">
    <property type="entry name" value="Adenine nucleotide alpha hydrolases-like"/>
    <property type="match status" value="1"/>
</dbReference>
<dbReference type="InterPro" id="IPR052023">
    <property type="entry name" value="Histidine_kinase_KdpD"/>
</dbReference>
<evidence type="ECO:0000256" key="7">
    <source>
        <dbReference type="ARBA" id="ARBA00022741"/>
    </source>
</evidence>
<dbReference type="FunFam" id="3.40.50.300:FF:000483">
    <property type="entry name" value="Sensor histidine kinase KdpD"/>
    <property type="match status" value="1"/>
</dbReference>
<dbReference type="PROSITE" id="PS50109">
    <property type="entry name" value="HIS_KIN"/>
    <property type="match status" value="1"/>
</dbReference>
<keyword evidence="10 13" id="KW-1133">Transmembrane helix</keyword>
<dbReference type="Pfam" id="PF00512">
    <property type="entry name" value="HisKA"/>
    <property type="match status" value="1"/>
</dbReference>
<evidence type="ECO:0000256" key="11">
    <source>
        <dbReference type="ARBA" id="ARBA00023012"/>
    </source>
</evidence>
<dbReference type="InterPro" id="IPR005467">
    <property type="entry name" value="His_kinase_dom"/>
</dbReference>
<keyword evidence="6 13" id="KW-0812">Transmembrane</keyword>
<dbReference type="Gene3D" id="3.40.50.620">
    <property type="entry name" value="HUPs"/>
    <property type="match status" value="1"/>
</dbReference>
<keyword evidence="12 13" id="KW-0472">Membrane</keyword>
<dbReference type="InterPro" id="IPR004358">
    <property type="entry name" value="Sig_transdc_His_kin-like_C"/>
</dbReference>
<dbReference type="InterPro" id="IPR029016">
    <property type="entry name" value="GAF-like_dom_sf"/>
</dbReference>
<proteinExistence type="predicted"/>
<comment type="catalytic activity">
    <reaction evidence="1">
        <text>ATP + protein L-histidine = ADP + protein N-phospho-L-histidine.</text>
        <dbReference type="EC" id="2.7.13.3"/>
    </reaction>
</comment>
<evidence type="ECO:0000256" key="4">
    <source>
        <dbReference type="ARBA" id="ARBA00022553"/>
    </source>
</evidence>
<dbReference type="InterPro" id="IPR036097">
    <property type="entry name" value="HisK_dim/P_sf"/>
</dbReference>
<dbReference type="CDD" id="cd01987">
    <property type="entry name" value="USP_KdpD-like"/>
    <property type="match status" value="1"/>
</dbReference>
<dbReference type="InterPro" id="IPR014729">
    <property type="entry name" value="Rossmann-like_a/b/a_fold"/>
</dbReference>
<name>A0A1X7MXB4_9LACT</name>
<dbReference type="Pfam" id="PF02518">
    <property type="entry name" value="HATPase_c"/>
    <property type="match status" value="1"/>
</dbReference>
<dbReference type="InterPro" id="IPR003661">
    <property type="entry name" value="HisK_dim/P_dom"/>
</dbReference>
<dbReference type="EC" id="2.7.13.3" evidence="3"/>
<dbReference type="InterPro" id="IPR036890">
    <property type="entry name" value="HATPase_C_sf"/>
</dbReference>
<dbReference type="Proteomes" id="UP000193435">
    <property type="component" value="Unassembled WGS sequence"/>
</dbReference>
<feature type="transmembrane region" description="Helical" evidence="13">
    <location>
        <begin position="465"/>
        <end position="484"/>
    </location>
</feature>
<dbReference type="Pfam" id="PF02702">
    <property type="entry name" value="KdpD"/>
    <property type="match status" value="1"/>
</dbReference>
<dbReference type="SUPFAM" id="SSF55874">
    <property type="entry name" value="ATPase domain of HSP90 chaperone/DNA topoisomerase II/histidine kinase"/>
    <property type="match status" value="1"/>
</dbReference>
<dbReference type="AlphaFoldDB" id="A0A1X7MXB4"/>
<evidence type="ECO:0000256" key="2">
    <source>
        <dbReference type="ARBA" id="ARBA00004141"/>
    </source>
</evidence>
<dbReference type="SMART" id="SM00387">
    <property type="entry name" value="HATPase_c"/>
    <property type="match status" value="1"/>
</dbReference>
<dbReference type="InterPro" id="IPR003594">
    <property type="entry name" value="HATPase_dom"/>
</dbReference>
<dbReference type="SUPFAM" id="SSF47384">
    <property type="entry name" value="Homodimeric domain of signal transducing histidine kinase"/>
    <property type="match status" value="1"/>
</dbReference>
<feature type="transmembrane region" description="Helical" evidence="13">
    <location>
        <begin position="394"/>
        <end position="424"/>
    </location>
</feature>
<dbReference type="RefSeq" id="WP_085559217.1">
    <property type="nucleotide sequence ID" value="NZ_FOAH01000001.1"/>
</dbReference>
<evidence type="ECO:0000256" key="3">
    <source>
        <dbReference type="ARBA" id="ARBA00012438"/>
    </source>
</evidence>
<dbReference type="SMART" id="SM00388">
    <property type="entry name" value="HisKA"/>
    <property type="match status" value="1"/>
</dbReference>
<dbReference type="STRING" id="1073423.SAMN04488700_1021"/>
<evidence type="ECO:0000256" key="12">
    <source>
        <dbReference type="ARBA" id="ARBA00023136"/>
    </source>
</evidence>
<dbReference type="PANTHER" id="PTHR45569">
    <property type="entry name" value="SENSOR PROTEIN KDPD"/>
    <property type="match status" value="1"/>
</dbReference>
<dbReference type="Gene3D" id="1.20.120.620">
    <property type="entry name" value="Backbone structure of the membrane domain of e. Coli histidine kinase receptor kdpd"/>
    <property type="match status" value="1"/>
</dbReference>
<accession>A0A1X7MXB4</accession>
<keyword evidence="8 15" id="KW-0418">Kinase</keyword>
<keyword evidence="9" id="KW-0067">ATP-binding</keyword>
<feature type="domain" description="Histidine kinase" evidence="14">
    <location>
        <begin position="668"/>
        <end position="885"/>
    </location>
</feature>
<dbReference type="GO" id="GO:0005737">
    <property type="term" value="C:cytoplasm"/>
    <property type="evidence" value="ECO:0007669"/>
    <property type="project" value="UniProtKB-ARBA"/>
</dbReference>
<evidence type="ECO:0000256" key="10">
    <source>
        <dbReference type="ARBA" id="ARBA00022989"/>
    </source>
</evidence>
<evidence type="ECO:0000313" key="15">
    <source>
        <dbReference type="EMBL" id="SMH29001.1"/>
    </source>
</evidence>
<sequence length="890" mass="100170">MENQESRTVGHEESKQGKLRIYFGYAAGVGKTYAMLKDAHEAIKEGVDVVAGYIEPHERPGTSQLLDENLVVLSLKELSYKGITLKEFDLDAALKRKPKLILVDELAHSNAPMSRNKKRFQDIEELLKAGIDVYTTVNVQHIESLNNIVEKITGVYVQERIPDSIFDQADQVELVDIEPEDLIDRLNKGKIYKQSQVKRALDNFFTRGKLVALREIALRKTADQVNRMAIQSKISTKSSFTKEHILVCVSSSPTSLKVIRSAARIADAFKASFTALYVEEAEDGIVDDKEQVSLRENLRLAEQLGAQISTLYGDDVSNQIAEYAKISHVSKIVIGRTVHSKRWVKTNFVDTLTQLAPEIDIYIIPNSNSVLKKEKKFKLMKPPEFSLEDTIKTLIILMSSTVVGFLFEWMQFDVSNIIIIYILGVQINAVVTKGRLYSIVSSVLSVLAFNYLFTNPRFTFEVFNSSYPITFLVMLAAGLITSSLTKRIKEQARQTAQKAYRTEILLETNQKLQMADGVHEILNQTGNQLVRLLDKDIIIYPVFSNKLSALILMATDHSEETLVTYNALKESGVAEWVLKNNKRAGATTNTLPASKYLYMSVRKKNQVFAVIGISMGAGKILEIFEKSILIAILGECSIVLEKEIFRDRQHEISTRIEKEQLRTNLLRSVSHDLRTPLTGISGNAKLLMEKGIDLTKTQKEESYAMIYDDSMWLINLVENLLSITKIENENMKLNPQIDVMNEVIIEAIKHVDRHLSEHEFHVDLSEDILIAKMDPQLIMQVIVNIIDNAIKYTEKGSEIQLRAKKEGCHIQVEIADDGPGISDDAKIKIFELFYTANQLGADARRGLGLGLSLCRSILAAHGGEIYVKDNKPKGTIIGFRLESVEVNLNE</sequence>
<dbReference type="CDD" id="cd00075">
    <property type="entry name" value="HATPase"/>
    <property type="match status" value="1"/>
</dbReference>
<reference evidence="15 16" key="1">
    <citation type="submission" date="2017-04" db="EMBL/GenBank/DDBJ databases">
        <authorList>
            <person name="Afonso C.L."/>
            <person name="Miller P.J."/>
            <person name="Scott M.A."/>
            <person name="Spackman E."/>
            <person name="Goraichik I."/>
            <person name="Dimitrov K.M."/>
            <person name="Suarez D.L."/>
            <person name="Swayne D.E."/>
        </authorList>
    </citation>
    <scope>NUCLEOTIDE SEQUENCE [LARGE SCALE GENOMIC DNA]</scope>
    <source>
        <strain evidence="15 16">LMG26642</strain>
    </source>
</reference>
<dbReference type="InterPro" id="IPR025201">
    <property type="entry name" value="KdpD_TM"/>
</dbReference>
<dbReference type="OrthoDB" id="9806130at2"/>
<dbReference type="InterPro" id="IPR027417">
    <property type="entry name" value="P-loop_NTPase"/>
</dbReference>
<dbReference type="Pfam" id="PF13493">
    <property type="entry name" value="DUF4118"/>
    <property type="match status" value="1"/>
</dbReference>
<dbReference type="GO" id="GO:0000155">
    <property type="term" value="F:phosphorelay sensor kinase activity"/>
    <property type="evidence" value="ECO:0007669"/>
    <property type="project" value="InterPro"/>
</dbReference>
<keyword evidence="11" id="KW-0902">Two-component regulatory system</keyword>
<evidence type="ECO:0000256" key="13">
    <source>
        <dbReference type="SAM" id="Phobius"/>
    </source>
</evidence>
<dbReference type="GO" id="GO:0005524">
    <property type="term" value="F:ATP binding"/>
    <property type="evidence" value="ECO:0007669"/>
    <property type="project" value="UniProtKB-KW"/>
</dbReference>
<dbReference type="InterPro" id="IPR038318">
    <property type="entry name" value="KdpD_sf"/>
</dbReference>
<evidence type="ECO:0000256" key="8">
    <source>
        <dbReference type="ARBA" id="ARBA00022777"/>
    </source>
</evidence>
<comment type="subcellular location">
    <subcellularLocation>
        <location evidence="2">Membrane</location>
        <topology evidence="2">Multi-pass membrane protein</topology>
    </subcellularLocation>
</comment>
<keyword evidence="4" id="KW-0597">Phosphoprotein</keyword>
<dbReference type="EMBL" id="FXBJ01000002">
    <property type="protein sequence ID" value="SMH29001.1"/>
    <property type="molecule type" value="Genomic_DNA"/>
</dbReference>
<dbReference type="Gene3D" id="3.30.565.10">
    <property type="entry name" value="Histidine kinase-like ATPase, C-terminal domain"/>
    <property type="match status" value="1"/>
</dbReference>
<dbReference type="GO" id="GO:0005886">
    <property type="term" value="C:plasma membrane"/>
    <property type="evidence" value="ECO:0007669"/>
    <property type="project" value="TreeGrafter"/>
</dbReference>
<keyword evidence="5" id="KW-0808">Transferase</keyword>
<dbReference type="InterPro" id="IPR003852">
    <property type="entry name" value="Sig_transdc_His_kinase_KdpD_N"/>
</dbReference>
<evidence type="ECO:0000313" key="16">
    <source>
        <dbReference type="Proteomes" id="UP000193435"/>
    </source>
</evidence>
<keyword evidence="16" id="KW-1185">Reference proteome</keyword>
<protein>
    <recommendedName>
        <fullName evidence="3">histidine kinase</fullName>
        <ecNumber evidence="3">2.7.13.3</ecNumber>
    </recommendedName>
</protein>